<name>A0AAD4L405_9EURO</name>
<dbReference type="Pfam" id="PF01425">
    <property type="entry name" value="Amidase"/>
    <property type="match status" value="1"/>
</dbReference>
<sequence length="509" mass="54348">MKIDPLVATASDLQGLLGDNRTTSVELVELYLDQIEKHNQNGAKIGAIISTLAKEEALKIAHQLDDERAEKGSRGPMHGIPVIVKDVFLTPSLGLKTSCGSYALKDLQATKDARVIDALVAAGMIVIGKANLSELGNYKGYKIPAGWSAVGGQVQSPYVRGGILPDALPLGHSTPAGSSSGSAAGVASGFSPISIGTETDGSLVQPATRAALYGMKGTLGSVDTFGVQPISPVLDCIGGMAKSPKDLASLFNVLQPTRNYEKFLTGSWENLKIGVVDPLQWQPADFIVEPREDFLNQSLTAFHNAISELTSSGGHIVEPVSLIQFPEIFEGAPDGITDTSDFMAHDFREAFGAFLKLYNSPSMQTLQDLVRYNEQHPDLEFPPESPGQEVLLNALDNAMSDETYSSGLKYVRQKAVDSISQLFEEHSIDIVIGPSDGRMASVAAVAGFPVATVPLGLADFNGRAFGANIISTANNEGKILQFMSIWEKTFPNVRIPPPLLSNWNNASHI</sequence>
<dbReference type="InterPro" id="IPR023631">
    <property type="entry name" value="Amidase_dom"/>
</dbReference>
<feature type="domain" description="Amidase" evidence="1">
    <location>
        <begin position="26"/>
        <end position="437"/>
    </location>
</feature>
<dbReference type="GeneID" id="70240735"/>
<evidence type="ECO:0000259" key="1">
    <source>
        <dbReference type="Pfam" id="PF01425"/>
    </source>
</evidence>
<dbReference type="PANTHER" id="PTHR42678:SF34">
    <property type="entry name" value="OS04G0183300 PROTEIN"/>
    <property type="match status" value="1"/>
</dbReference>
<evidence type="ECO:0000313" key="3">
    <source>
        <dbReference type="Proteomes" id="UP001201262"/>
    </source>
</evidence>
<dbReference type="Proteomes" id="UP001201262">
    <property type="component" value="Unassembled WGS sequence"/>
</dbReference>
<accession>A0AAD4L405</accession>
<evidence type="ECO:0000313" key="2">
    <source>
        <dbReference type="EMBL" id="KAH8704214.1"/>
    </source>
</evidence>
<proteinExistence type="predicted"/>
<gene>
    <name evidence="2" type="ORF">BGW36DRAFT_286800</name>
</gene>
<reference evidence="2" key="1">
    <citation type="submission" date="2021-12" db="EMBL/GenBank/DDBJ databases">
        <title>Convergent genome expansion in fungi linked to evolution of root-endophyte symbiosis.</title>
        <authorList>
            <consortium name="DOE Joint Genome Institute"/>
            <person name="Ke Y.-H."/>
            <person name="Bonito G."/>
            <person name="Liao H.-L."/>
            <person name="Looney B."/>
            <person name="Rojas-Flechas A."/>
            <person name="Nash J."/>
            <person name="Hameed K."/>
            <person name="Schadt C."/>
            <person name="Martin F."/>
            <person name="Crous P.W."/>
            <person name="Miettinen O."/>
            <person name="Magnuson J.K."/>
            <person name="Labbe J."/>
            <person name="Jacobson D."/>
            <person name="Doktycz M.J."/>
            <person name="Veneault-Fourrey C."/>
            <person name="Kuo A."/>
            <person name="Mondo S."/>
            <person name="Calhoun S."/>
            <person name="Riley R."/>
            <person name="Ohm R."/>
            <person name="LaButti K."/>
            <person name="Andreopoulos B."/>
            <person name="Pangilinan J."/>
            <person name="Nolan M."/>
            <person name="Tritt A."/>
            <person name="Clum A."/>
            <person name="Lipzen A."/>
            <person name="Daum C."/>
            <person name="Barry K."/>
            <person name="Grigoriev I.V."/>
            <person name="Vilgalys R."/>
        </authorList>
    </citation>
    <scope>NUCLEOTIDE SEQUENCE</scope>
    <source>
        <strain evidence="2">PMI_201</strain>
    </source>
</reference>
<dbReference type="PANTHER" id="PTHR42678">
    <property type="entry name" value="AMIDASE"/>
    <property type="match status" value="1"/>
</dbReference>
<dbReference type="Gene3D" id="3.90.1300.10">
    <property type="entry name" value="Amidase signature (AS) domain"/>
    <property type="match status" value="1"/>
</dbReference>
<dbReference type="AlphaFoldDB" id="A0AAD4L405"/>
<dbReference type="RefSeq" id="XP_046077232.1">
    <property type="nucleotide sequence ID" value="XM_046210448.1"/>
</dbReference>
<keyword evidence="3" id="KW-1185">Reference proteome</keyword>
<comment type="caution">
    <text evidence="2">The sequence shown here is derived from an EMBL/GenBank/DDBJ whole genome shotgun (WGS) entry which is preliminary data.</text>
</comment>
<dbReference type="InterPro" id="IPR036928">
    <property type="entry name" value="AS_sf"/>
</dbReference>
<dbReference type="EMBL" id="JAJTJA010000002">
    <property type="protein sequence ID" value="KAH8704214.1"/>
    <property type="molecule type" value="Genomic_DNA"/>
</dbReference>
<protein>
    <submittedName>
        <fullName evidence="2">Amidase signature domain-containing protein</fullName>
    </submittedName>
</protein>
<dbReference type="SUPFAM" id="SSF75304">
    <property type="entry name" value="Amidase signature (AS) enzymes"/>
    <property type="match status" value="1"/>
</dbReference>
<organism evidence="2 3">
    <name type="scientific">Talaromyces proteolyticus</name>
    <dbReference type="NCBI Taxonomy" id="1131652"/>
    <lineage>
        <taxon>Eukaryota</taxon>
        <taxon>Fungi</taxon>
        <taxon>Dikarya</taxon>
        <taxon>Ascomycota</taxon>
        <taxon>Pezizomycotina</taxon>
        <taxon>Eurotiomycetes</taxon>
        <taxon>Eurotiomycetidae</taxon>
        <taxon>Eurotiales</taxon>
        <taxon>Trichocomaceae</taxon>
        <taxon>Talaromyces</taxon>
        <taxon>Talaromyces sect. Bacilispori</taxon>
    </lineage>
</organism>